<keyword evidence="2" id="KW-0812">Transmembrane</keyword>
<comment type="caution">
    <text evidence="3">The sequence shown here is derived from an EMBL/GenBank/DDBJ whole genome shotgun (WGS) entry which is preliminary data.</text>
</comment>
<gene>
    <name evidence="3" type="ORF">O3V59_18320</name>
</gene>
<reference evidence="3" key="1">
    <citation type="submission" date="2022-12" db="EMBL/GenBank/DDBJ databases">
        <title>Draft genome sequence of the thermophilic strain Brevibacillus thermoruber HT42, isolated from Los Humeros, Puebla, Mexico, with biotechnological potential.</title>
        <authorList>
            <person name="Lara Sanchez J."/>
            <person name="Solis Palacios R."/>
            <person name="Bustos Baena A.S."/>
            <person name="Ruz Baez A.E."/>
            <person name="Espinosa Luna G."/>
            <person name="Oliart Ros R.M."/>
        </authorList>
    </citation>
    <scope>NUCLEOTIDE SEQUENCE</scope>
    <source>
        <strain evidence="3">HT42</strain>
    </source>
</reference>
<feature type="region of interest" description="Disordered" evidence="1">
    <location>
        <begin position="430"/>
        <end position="496"/>
    </location>
</feature>
<evidence type="ECO:0000256" key="1">
    <source>
        <dbReference type="SAM" id="MobiDB-lite"/>
    </source>
</evidence>
<feature type="transmembrane region" description="Helical" evidence="2">
    <location>
        <begin position="619"/>
        <end position="640"/>
    </location>
</feature>
<accession>A0A9X3TTW5</accession>
<protein>
    <submittedName>
        <fullName evidence="3">Uncharacterized protein</fullName>
    </submittedName>
</protein>
<evidence type="ECO:0000256" key="2">
    <source>
        <dbReference type="SAM" id="Phobius"/>
    </source>
</evidence>
<feature type="region of interest" description="Disordered" evidence="1">
    <location>
        <begin position="397"/>
        <end position="418"/>
    </location>
</feature>
<organism evidence="3 4">
    <name type="scientific">Brevibacillus thermoruber</name>
    <dbReference type="NCBI Taxonomy" id="33942"/>
    <lineage>
        <taxon>Bacteria</taxon>
        <taxon>Bacillati</taxon>
        <taxon>Bacillota</taxon>
        <taxon>Bacilli</taxon>
        <taxon>Bacillales</taxon>
        <taxon>Paenibacillaceae</taxon>
        <taxon>Brevibacillus</taxon>
    </lineage>
</organism>
<name>A0A9X3TTW5_9BACL</name>
<dbReference type="AlphaFoldDB" id="A0A9X3TTW5"/>
<keyword evidence="2" id="KW-1133">Transmembrane helix</keyword>
<keyword evidence="4" id="KW-1185">Reference proteome</keyword>
<feature type="compositionally biased region" description="Basic residues" evidence="1">
    <location>
        <begin position="447"/>
        <end position="462"/>
    </location>
</feature>
<sequence>MSTAEEADRAPSWREVVEQLVKTSNELEKTMVYGRDPAEIKQFARNEHVENMIRYKAMGQGEAGEAELMVTVRQIRDANPYIDPGRAEKLAMKAEKDGMANGAEYAKKAAQLQLTTNLTAEEAYELMKEIRAKTGEIDPVKLGNIIQYHASLSNDANFALLKELLRSSEAVRFFETPEKLSRFVQQAEQLERERPDAFASLKKDEETLASVFKEMYASTDPDNRKTDAKASADAKETAKLLQADSTQARTQGVSKLLLALLQVKDETKRARLISQLDVPGGIRLSEALLPLLKESEAIRHEDTAIPPTFQQDVYNRAAGSQPYLDVKRQQAAQQQGYLESQAAVDQITAPVSGHMLGLLNGAHLGGAMALATDFAEGLLTAVGLFSVGRAAFKGYQAKKKGTGGGQPPDSPRSQGGRPGCECCCGDHGGRSGGGVPETGGEQSTRNRAGKRSKQGKNRRKTAKQGQPPGRTSVQPPAPTATPPTDLGGKPQQPDGTLRRLWQQGKSMAGGLWEKGRGRLGQIGKTLKNIPGLGKVTALIGLGGAAATFLGSGGKASPAEIAASLGMEPGQDPKDFLAGKAAEWGGQAIGTAVGASLGGIAGSMLAGSAIGSIIPGAGTLIGGAIGLGVGALGALGGKALYEKAKEWWKGRGESAAQPEPARDARPPLSAGPPVSAVPAVPAAPAALRTAGLRTAPQVTIASMPITLKADGVLQDVTGMLKLLQDPAVSGRIKQIIEQAFVDAYETGGGMMRA</sequence>
<evidence type="ECO:0000313" key="3">
    <source>
        <dbReference type="EMBL" id="MDA5110319.1"/>
    </source>
</evidence>
<dbReference type="EMBL" id="JAPYYP010000029">
    <property type="protein sequence ID" value="MDA5110319.1"/>
    <property type="molecule type" value="Genomic_DNA"/>
</dbReference>
<evidence type="ECO:0000313" key="4">
    <source>
        <dbReference type="Proteomes" id="UP001151071"/>
    </source>
</evidence>
<dbReference type="Proteomes" id="UP001151071">
    <property type="component" value="Unassembled WGS sequence"/>
</dbReference>
<dbReference type="RefSeq" id="WP_271140704.1">
    <property type="nucleotide sequence ID" value="NZ_JAPYYP010000029.1"/>
</dbReference>
<keyword evidence="2" id="KW-0472">Membrane</keyword>
<feature type="region of interest" description="Disordered" evidence="1">
    <location>
        <begin position="650"/>
        <end position="672"/>
    </location>
</feature>
<proteinExistence type="predicted"/>